<accession>I4D001</accession>
<dbReference type="GO" id="GO:0006302">
    <property type="term" value="P:double-strand break repair"/>
    <property type="evidence" value="ECO:0007669"/>
    <property type="project" value="TreeGrafter"/>
</dbReference>
<keyword evidence="5 12" id="KW-0235">DNA replication</keyword>
<dbReference type="GO" id="GO:0000731">
    <property type="term" value="P:DNA synthesis involved in DNA repair"/>
    <property type="evidence" value="ECO:0007669"/>
    <property type="project" value="TreeGrafter"/>
</dbReference>
<dbReference type="HAMAP" id="MF_00365">
    <property type="entry name" value="RecF"/>
    <property type="match status" value="1"/>
</dbReference>
<dbReference type="InterPro" id="IPR001238">
    <property type="entry name" value="DNA-binding_RecF"/>
</dbReference>
<evidence type="ECO:0000256" key="5">
    <source>
        <dbReference type="ARBA" id="ARBA00022705"/>
    </source>
</evidence>
<keyword evidence="6 12" id="KW-0547">Nucleotide-binding</keyword>
<dbReference type="Pfam" id="PF02463">
    <property type="entry name" value="SMC_N"/>
    <property type="match status" value="1"/>
</dbReference>
<dbReference type="PANTHER" id="PTHR32182">
    <property type="entry name" value="DNA REPLICATION AND REPAIR PROTEIN RECF"/>
    <property type="match status" value="1"/>
</dbReference>
<evidence type="ECO:0000256" key="2">
    <source>
        <dbReference type="ARBA" id="ARBA00008016"/>
    </source>
</evidence>
<evidence type="ECO:0000256" key="3">
    <source>
        <dbReference type="ARBA" id="ARBA00020170"/>
    </source>
</evidence>
<reference evidence="15 16" key="1">
    <citation type="journal article" date="2012" name="J. Bacteriol.">
        <title>Complete genome sequences of Desulfosporosinus orientis DSM765T, Desulfosporosinus youngiae DSM17734T, Desulfosporosinus meridiei DSM13257T, and Desulfosporosinus acidiphilus DSM22704T.</title>
        <authorList>
            <person name="Pester M."/>
            <person name="Brambilla E."/>
            <person name="Alazard D."/>
            <person name="Rattei T."/>
            <person name="Weinmaier T."/>
            <person name="Han J."/>
            <person name="Lucas S."/>
            <person name="Lapidus A."/>
            <person name="Cheng J.F."/>
            <person name="Goodwin L."/>
            <person name="Pitluck S."/>
            <person name="Peters L."/>
            <person name="Ovchinnikova G."/>
            <person name="Teshima H."/>
            <person name="Detter J.C."/>
            <person name="Han C.S."/>
            <person name="Tapia R."/>
            <person name="Land M.L."/>
            <person name="Hauser L."/>
            <person name="Kyrpides N.C."/>
            <person name="Ivanova N.N."/>
            <person name="Pagani I."/>
            <person name="Huntmann M."/>
            <person name="Wei C.L."/>
            <person name="Davenport K.W."/>
            <person name="Daligault H."/>
            <person name="Chain P.S."/>
            <person name="Chen A."/>
            <person name="Mavromatis K."/>
            <person name="Markowitz V."/>
            <person name="Szeto E."/>
            <person name="Mikhailova N."/>
            <person name="Pati A."/>
            <person name="Wagner M."/>
            <person name="Woyke T."/>
            <person name="Ollivier B."/>
            <person name="Klenk H.P."/>
            <person name="Spring S."/>
            <person name="Loy A."/>
        </authorList>
    </citation>
    <scope>NUCLEOTIDE SEQUENCE [LARGE SCALE GENOMIC DNA]</scope>
    <source>
        <strain evidence="16">DSM 22704 / JCM 16185 / SJ4</strain>
    </source>
</reference>
<feature type="binding site" evidence="12">
    <location>
        <begin position="30"/>
        <end position="37"/>
    </location>
    <ligand>
        <name>ATP</name>
        <dbReference type="ChEBI" id="CHEBI:30616"/>
    </ligand>
</feature>
<comment type="similarity">
    <text evidence="2 12 13">Belongs to the RecF family.</text>
</comment>
<evidence type="ECO:0000313" key="16">
    <source>
        <dbReference type="Proteomes" id="UP000002892"/>
    </source>
</evidence>
<evidence type="ECO:0000256" key="10">
    <source>
        <dbReference type="ARBA" id="ARBA00023204"/>
    </source>
</evidence>
<name>I4D001_DESAJ</name>
<dbReference type="EMBL" id="CP003639">
    <property type="protein sequence ID" value="AFM39125.1"/>
    <property type="molecule type" value="Genomic_DNA"/>
</dbReference>
<dbReference type="AlphaFoldDB" id="I4D001"/>
<dbReference type="RefSeq" id="WP_014825141.1">
    <property type="nucleotide sequence ID" value="NC_018068.1"/>
</dbReference>
<evidence type="ECO:0000256" key="12">
    <source>
        <dbReference type="HAMAP-Rule" id="MF_00365"/>
    </source>
</evidence>
<keyword evidence="16" id="KW-1185">Reference proteome</keyword>
<evidence type="ECO:0000256" key="7">
    <source>
        <dbReference type="ARBA" id="ARBA00022763"/>
    </source>
</evidence>
<keyword evidence="7 12" id="KW-0227">DNA damage</keyword>
<keyword evidence="4 12" id="KW-0963">Cytoplasm</keyword>
<dbReference type="GO" id="GO:0005524">
    <property type="term" value="F:ATP binding"/>
    <property type="evidence" value="ECO:0007669"/>
    <property type="project" value="UniProtKB-UniRule"/>
</dbReference>
<comment type="function">
    <text evidence="12 13">The RecF protein is involved in DNA metabolism; it is required for DNA replication and normal SOS inducibility. RecF binds preferentially to single-stranded, linear DNA. It also seems to bind ATP.</text>
</comment>
<evidence type="ECO:0000256" key="13">
    <source>
        <dbReference type="RuleBase" id="RU000578"/>
    </source>
</evidence>
<evidence type="ECO:0000256" key="11">
    <source>
        <dbReference type="ARBA" id="ARBA00023236"/>
    </source>
</evidence>
<evidence type="ECO:0000256" key="8">
    <source>
        <dbReference type="ARBA" id="ARBA00022840"/>
    </source>
</evidence>
<keyword evidence="11 12" id="KW-0742">SOS response</keyword>
<dbReference type="Proteomes" id="UP000002892">
    <property type="component" value="Chromosome"/>
</dbReference>
<comment type="subcellular location">
    <subcellularLocation>
        <location evidence="1 12 13">Cytoplasm</location>
    </subcellularLocation>
</comment>
<dbReference type="PANTHER" id="PTHR32182:SF0">
    <property type="entry name" value="DNA REPLICATION AND REPAIR PROTEIN RECF"/>
    <property type="match status" value="1"/>
</dbReference>
<gene>
    <name evidence="12" type="primary">recF</name>
    <name evidence="15" type="ordered locus">Desaci_0004</name>
</gene>
<dbReference type="GO" id="GO:0005737">
    <property type="term" value="C:cytoplasm"/>
    <property type="evidence" value="ECO:0007669"/>
    <property type="project" value="UniProtKB-SubCell"/>
</dbReference>
<feature type="domain" description="RecF/RecN/SMC N-terminal" evidence="14">
    <location>
        <begin position="4"/>
        <end position="349"/>
    </location>
</feature>
<dbReference type="OrthoDB" id="9803889at2"/>
<evidence type="ECO:0000259" key="14">
    <source>
        <dbReference type="Pfam" id="PF02463"/>
    </source>
</evidence>
<dbReference type="GO" id="GO:0006260">
    <property type="term" value="P:DNA replication"/>
    <property type="evidence" value="ECO:0007669"/>
    <property type="project" value="UniProtKB-UniRule"/>
</dbReference>
<evidence type="ECO:0000256" key="9">
    <source>
        <dbReference type="ARBA" id="ARBA00023125"/>
    </source>
</evidence>
<dbReference type="KEGG" id="dai:Desaci_0004"/>
<keyword evidence="9 12" id="KW-0238">DNA-binding</keyword>
<dbReference type="InterPro" id="IPR018078">
    <property type="entry name" value="DNA-binding_RecF_CS"/>
</dbReference>
<keyword evidence="8 12" id="KW-0067">ATP-binding</keyword>
<dbReference type="PROSITE" id="PS00618">
    <property type="entry name" value="RECF_2"/>
    <property type="match status" value="1"/>
</dbReference>
<dbReference type="Gene3D" id="1.20.1050.90">
    <property type="entry name" value="RecF/RecN/SMC, N-terminal domain"/>
    <property type="match status" value="1"/>
</dbReference>
<dbReference type="InterPro" id="IPR042174">
    <property type="entry name" value="RecF_2"/>
</dbReference>
<dbReference type="NCBIfam" id="TIGR00611">
    <property type="entry name" value="recf"/>
    <property type="match status" value="1"/>
</dbReference>
<organism evidence="15 16">
    <name type="scientific">Desulfosporosinus acidiphilus (strain DSM 22704 / JCM 16185 / SJ4)</name>
    <dbReference type="NCBI Taxonomy" id="646529"/>
    <lineage>
        <taxon>Bacteria</taxon>
        <taxon>Bacillati</taxon>
        <taxon>Bacillota</taxon>
        <taxon>Clostridia</taxon>
        <taxon>Eubacteriales</taxon>
        <taxon>Desulfitobacteriaceae</taxon>
        <taxon>Desulfosporosinus</taxon>
    </lineage>
</organism>
<dbReference type="SUPFAM" id="SSF52540">
    <property type="entry name" value="P-loop containing nucleoside triphosphate hydrolases"/>
    <property type="match status" value="1"/>
</dbReference>
<evidence type="ECO:0000256" key="4">
    <source>
        <dbReference type="ARBA" id="ARBA00022490"/>
    </source>
</evidence>
<sequence>MNIINFHLKNFRNYDDESVTFVPGINILVGNNGQGKTNIIEGIYYLLTGKSYRVQREHELLKWDKEDFHLYGDFIVNHHKIFLESHFQDRKKRVKINHVPCQRLSDFVGTINVIFFSPDDLIMVKGGPSERRRFLDLHIAQIRPGYVRLLNAYNKVIQQKSALLKSYNEKSLKSSQLQLWNIQIVELGTKIILHRDELTKRILKVADEIYKNITSEKEKLTISYYALGKKNSQDAIKEFPDLLNQKMDQEIDRQMVLVGPHRDDLQILLDDKPARLYASQGQQRSMVLSMKLSELELIHQEKGEYPLLLLDDVLSELDSFRRNYLIKFIETSHIQTLITMTSAEKQLESGAQFYVDKGHIRRREG</sequence>
<evidence type="ECO:0000256" key="1">
    <source>
        <dbReference type="ARBA" id="ARBA00004496"/>
    </source>
</evidence>
<evidence type="ECO:0000256" key="6">
    <source>
        <dbReference type="ARBA" id="ARBA00022741"/>
    </source>
</evidence>
<dbReference type="eggNOG" id="COG1195">
    <property type="taxonomic scope" value="Bacteria"/>
</dbReference>
<dbReference type="GO" id="GO:0003697">
    <property type="term" value="F:single-stranded DNA binding"/>
    <property type="evidence" value="ECO:0007669"/>
    <property type="project" value="UniProtKB-UniRule"/>
</dbReference>
<dbReference type="STRING" id="646529.Desaci_0004"/>
<evidence type="ECO:0000313" key="15">
    <source>
        <dbReference type="EMBL" id="AFM39125.1"/>
    </source>
</evidence>
<dbReference type="GO" id="GO:0009432">
    <property type="term" value="P:SOS response"/>
    <property type="evidence" value="ECO:0007669"/>
    <property type="project" value="UniProtKB-UniRule"/>
</dbReference>
<protein>
    <recommendedName>
        <fullName evidence="3 12">DNA replication and repair protein RecF</fullName>
    </recommendedName>
</protein>
<proteinExistence type="inferred from homology"/>
<keyword evidence="10 12" id="KW-0234">DNA repair</keyword>
<dbReference type="Gene3D" id="3.40.50.300">
    <property type="entry name" value="P-loop containing nucleotide triphosphate hydrolases"/>
    <property type="match status" value="1"/>
</dbReference>
<dbReference type="InterPro" id="IPR027417">
    <property type="entry name" value="P-loop_NTPase"/>
</dbReference>
<dbReference type="HOGENOM" id="CLU_040267_0_1_9"/>
<dbReference type="InterPro" id="IPR003395">
    <property type="entry name" value="RecF/RecN/SMC_N"/>
</dbReference>